<sequence length="179" mass="19693">MYLNIILFISTLYVVNASAVMIKANDDTVAAKADNTLGHSRYMMPPRCTDKICGQFCDLVGFDGGACLDGRCKCNPKQGTADAGNTDNVDTDLVMKREAKDILVEDAESFSPPEYSILDNIYDKCNEICDRVCSFLHFEGGTCSSGRCKCSKKESSTNDEDATDHLDDTNLITEQENKK</sequence>
<evidence type="ECO:0000256" key="1">
    <source>
        <dbReference type="SAM" id="MobiDB-lite"/>
    </source>
</evidence>
<dbReference type="EMBL" id="CADEBC010000369">
    <property type="protein sequence ID" value="CAB3229209.1"/>
    <property type="molecule type" value="Genomic_DNA"/>
</dbReference>
<dbReference type="AlphaFoldDB" id="A0A8S1B2P4"/>
<dbReference type="OrthoDB" id="7205626at2759"/>
<dbReference type="EMBL" id="CADEBD010000494">
    <property type="protein sequence ID" value="CAB3256769.1"/>
    <property type="molecule type" value="Genomic_DNA"/>
</dbReference>
<gene>
    <name evidence="4" type="ORF">APLA_LOCUS15760</name>
    <name evidence="3" type="ORF">APLA_LOCUS3874</name>
</gene>
<evidence type="ECO:0000313" key="3">
    <source>
        <dbReference type="EMBL" id="CAB3229209.1"/>
    </source>
</evidence>
<evidence type="ECO:0000256" key="2">
    <source>
        <dbReference type="SAM" id="SignalP"/>
    </source>
</evidence>
<dbReference type="Proteomes" id="UP000494256">
    <property type="component" value="Unassembled WGS sequence"/>
</dbReference>
<feature type="chain" id="PRO_5036273152" evidence="2">
    <location>
        <begin position="18"/>
        <end position="179"/>
    </location>
</feature>
<dbReference type="Proteomes" id="UP000494106">
    <property type="component" value="Unassembled WGS sequence"/>
</dbReference>
<comment type="caution">
    <text evidence="4">The sequence shown here is derived from an EMBL/GenBank/DDBJ whole genome shotgun (WGS) entry which is preliminary data.</text>
</comment>
<accession>A0A8S1B2P4</accession>
<feature type="region of interest" description="Disordered" evidence="1">
    <location>
        <begin position="153"/>
        <end position="179"/>
    </location>
</feature>
<protein>
    <submittedName>
        <fullName evidence="4">Uncharacterized protein</fullName>
    </submittedName>
</protein>
<organism evidence="4 6">
    <name type="scientific">Arctia plantaginis</name>
    <name type="common">Wood tiger moth</name>
    <name type="synonym">Phalaena plantaginis</name>
    <dbReference type="NCBI Taxonomy" id="874455"/>
    <lineage>
        <taxon>Eukaryota</taxon>
        <taxon>Metazoa</taxon>
        <taxon>Ecdysozoa</taxon>
        <taxon>Arthropoda</taxon>
        <taxon>Hexapoda</taxon>
        <taxon>Insecta</taxon>
        <taxon>Pterygota</taxon>
        <taxon>Neoptera</taxon>
        <taxon>Endopterygota</taxon>
        <taxon>Lepidoptera</taxon>
        <taxon>Glossata</taxon>
        <taxon>Ditrysia</taxon>
        <taxon>Noctuoidea</taxon>
        <taxon>Erebidae</taxon>
        <taxon>Arctiinae</taxon>
        <taxon>Arctia</taxon>
    </lineage>
</organism>
<evidence type="ECO:0000313" key="5">
    <source>
        <dbReference type="Proteomes" id="UP000494106"/>
    </source>
</evidence>
<name>A0A8S1B2P4_ARCPL</name>
<dbReference type="GO" id="GO:0051707">
    <property type="term" value="P:response to other organism"/>
    <property type="evidence" value="ECO:0007669"/>
    <property type="project" value="UniProtKB-ARBA"/>
</dbReference>
<feature type="signal peptide" evidence="2">
    <location>
        <begin position="1"/>
        <end position="17"/>
    </location>
</feature>
<feature type="compositionally biased region" description="Polar residues" evidence="1">
    <location>
        <begin position="170"/>
        <end position="179"/>
    </location>
</feature>
<dbReference type="Gene3D" id="3.30.30.10">
    <property type="entry name" value="Knottin, scorpion toxin-like"/>
    <property type="match status" value="1"/>
</dbReference>
<proteinExistence type="predicted"/>
<evidence type="ECO:0000313" key="6">
    <source>
        <dbReference type="Proteomes" id="UP000494256"/>
    </source>
</evidence>
<keyword evidence="5" id="KW-1185">Reference proteome</keyword>
<dbReference type="InterPro" id="IPR036574">
    <property type="entry name" value="Scorpion_toxin-like_sf"/>
</dbReference>
<reference evidence="5 6" key="1">
    <citation type="submission" date="2020-04" db="EMBL/GenBank/DDBJ databases">
        <authorList>
            <person name="Wallbank WR R."/>
            <person name="Pardo Diaz C."/>
            <person name="Kozak K."/>
            <person name="Martin S."/>
            <person name="Jiggins C."/>
            <person name="Moest M."/>
            <person name="Warren A I."/>
            <person name="Byers J.R.P. K."/>
            <person name="Montejo-Kovacevich G."/>
            <person name="Yen C E."/>
        </authorList>
    </citation>
    <scope>NUCLEOTIDE SEQUENCE [LARGE SCALE GENOMIC DNA]</scope>
</reference>
<keyword evidence="2" id="KW-0732">Signal</keyword>
<evidence type="ECO:0000313" key="4">
    <source>
        <dbReference type="EMBL" id="CAB3256769.1"/>
    </source>
</evidence>